<comment type="caution">
    <text evidence="3">The sequence shown here is derived from an EMBL/GenBank/DDBJ whole genome shotgun (WGS) entry which is preliminary data.</text>
</comment>
<comment type="subcellular location">
    <subcellularLocation>
        <location evidence="2">Cell membrane</location>
        <topology evidence="2">Lipid-anchor</topology>
    </subcellularLocation>
</comment>
<sequence length="463" mass="50571">MKTNSFKNIILAVVTAATLYSCSGSRHYERSPESTDGLYNSSVADSTSNLANESWDKLFNDPILDTLIAEGLRNNLDLQAAIQRVKASEAYFKQGRAAMLPSLSAQAGYTYVRNSESTYPDGPREYQGQQLSLEASWEIDIWGKLNTAKKAAYADYLGTDAARKAVQTSLISSIATAYYNLLALDSQLKITKETVVTNANLVETMKILKDQGNVTGAAVVQSEAARYAAEVTIPDLEQQIKAAENTLSLLLGRTPGPIARGKLEDQQANSMLTIGVPSELLDNRPDVMQAEYAVISAFEMRNNAKAYFYPSVTLTATGGFESLDWSELLDPGSFMATVVGGLAEPIFNKRANRTRLEVAEAQKQEALLSFKSTLLNAGAEVNNALNTYDASVRKMELRQKQLESLEKSVEYTKELLTYGSATYTEVLNAQQSLLAAQLSNVSDHIQKLNAVVTLYRALGGGWK</sequence>
<keyword evidence="2" id="KW-1134">Transmembrane beta strand</keyword>
<dbReference type="PROSITE" id="PS51257">
    <property type="entry name" value="PROKAR_LIPOPROTEIN"/>
    <property type="match status" value="1"/>
</dbReference>
<dbReference type="OrthoDB" id="9770517at2"/>
<dbReference type="NCBIfam" id="TIGR01845">
    <property type="entry name" value="outer_NodT"/>
    <property type="match status" value="1"/>
</dbReference>
<keyword evidence="4" id="KW-1185">Reference proteome</keyword>
<evidence type="ECO:0000256" key="1">
    <source>
        <dbReference type="ARBA" id="ARBA00007613"/>
    </source>
</evidence>
<dbReference type="SUPFAM" id="SSF56954">
    <property type="entry name" value="Outer membrane efflux proteins (OEP)"/>
    <property type="match status" value="1"/>
</dbReference>
<dbReference type="InterPro" id="IPR010131">
    <property type="entry name" value="MdtP/NodT-like"/>
</dbReference>
<dbReference type="InterPro" id="IPR003423">
    <property type="entry name" value="OMP_efflux"/>
</dbReference>
<dbReference type="AlphaFoldDB" id="A0A419WBV8"/>
<dbReference type="GO" id="GO:0005886">
    <property type="term" value="C:plasma membrane"/>
    <property type="evidence" value="ECO:0007669"/>
    <property type="project" value="UniProtKB-SubCell"/>
</dbReference>
<organism evidence="3 4">
    <name type="scientific">Mangrovibacterium diazotrophicum</name>
    <dbReference type="NCBI Taxonomy" id="1261403"/>
    <lineage>
        <taxon>Bacteria</taxon>
        <taxon>Pseudomonadati</taxon>
        <taxon>Bacteroidota</taxon>
        <taxon>Bacteroidia</taxon>
        <taxon>Marinilabiliales</taxon>
        <taxon>Prolixibacteraceae</taxon>
        <taxon>Mangrovibacterium</taxon>
    </lineage>
</organism>
<comment type="similarity">
    <text evidence="1 2">Belongs to the outer membrane factor (OMF) (TC 1.B.17) family.</text>
</comment>
<dbReference type="PANTHER" id="PTHR30203">
    <property type="entry name" value="OUTER MEMBRANE CATION EFFLUX PROTEIN"/>
    <property type="match status" value="1"/>
</dbReference>
<evidence type="ECO:0000313" key="3">
    <source>
        <dbReference type="EMBL" id="RKD92894.1"/>
    </source>
</evidence>
<dbReference type="Pfam" id="PF02321">
    <property type="entry name" value="OEP"/>
    <property type="match status" value="2"/>
</dbReference>
<protein>
    <submittedName>
        <fullName evidence="3">NodT family efflux transporter outer membrane factor (OMF) lipoprotein</fullName>
    </submittedName>
</protein>
<dbReference type="Gene3D" id="1.20.1600.10">
    <property type="entry name" value="Outer membrane efflux proteins (OEP)"/>
    <property type="match status" value="1"/>
</dbReference>
<gene>
    <name evidence="3" type="ORF">BC643_3271</name>
</gene>
<dbReference type="Proteomes" id="UP000283387">
    <property type="component" value="Unassembled WGS sequence"/>
</dbReference>
<keyword evidence="2" id="KW-0564">Palmitate</keyword>
<proteinExistence type="inferred from homology"/>
<keyword evidence="2" id="KW-0812">Transmembrane</keyword>
<keyword evidence="2 3" id="KW-0449">Lipoprotein</keyword>
<reference evidence="3 4" key="1">
    <citation type="submission" date="2018-09" db="EMBL/GenBank/DDBJ databases">
        <title>Genomic Encyclopedia of Archaeal and Bacterial Type Strains, Phase II (KMG-II): from individual species to whole genera.</title>
        <authorList>
            <person name="Goeker M."/>
        </authorList>
    </citation>
    <scope>NUCLEOTIDE SEQUENCE [LARGE SCALE GENOMIC DNA]</scope>
    <source>
        <strain evidence="3 4">DSM 27148</strain>
    </source>
</reference>
<keyword evidence="2" id="KW-0472">Membrane</keyword>
<dbReference type="Gene3D" id="2.20.200.10">
    <property type="entry name" value="Outer membrane efflux proteins (OEP)"/>
    <property type="match status" value="1"/>
</dbReference>
<name>A0A419WBV8_9BACT</name>
<dbReference type="PANTHER" id="PTHR30203:SF33">
    <property type="entry name" value="BLR4455 PROTEIN"/>
    <property type="match status" value="1"/>
</dbReference>
<dbReference type="RefSeq" id="WP_120274060.1">
    <property type="nucleotide sequence ID" value="NZ_RAPN01000001.1"/>
</dbReference>
<dbReference type="EMBL" id="RAPN01000001">
    <property type="protein sequence ID" value="RKD92894.1"/>
    <property type="molecule type" value="Genomic_DNA"/>
</dbReference>
<accession>A0A419WBV8</accession>
<evidence type="ECO:0000256" key="2">
    <source>
        <dbReference type="RuleBase" id="RU362097"/>
    </source>
</evidence>
<dbReference type="GO" id="GO:0015562">
    <property type="term" value="F:efflux transmembrane transporter activity"/>
    <property type="evidence" value="ECO:0007669"/>
    <property type="project" value="InterPro"/>
</dbReference>
<evidence type="ECO:0000313" key="4">
    <source>
        <dbReference type="Proteomes" id="UP000283387"/>
    </source>
</evidence>